<sequence length="76" mass="8480">MPPWAARELVGSLRTPPRARDAMAGGLRRSELQCCSLPLNMPSISRRWAKIPTNSCKQQAKQTSKLRSMQATEKKA</sequence>
<dbReference type="AlphaFoldDB" id="A0A0A8YC01"/>
<name>A0A0A8YC01_ARUDO</name>
<protein>
    <submittedName>
        <fullName evidence="2">Uncharacterized protein</fullName>
    </submittedName>
</protein>
<dbReference type="EMBL" id="GBRH01275002">
    <property type="protein sequence ID" value="JAD22893.1"/>
    <property type="molecule type" value="Transcribed_RNA"/>
</dbReference>
<accession>A0A0A8YC01</accession>
<proteinExistence type="predicted"/>
<feature type="region of interest" description="Disordered" evidence="1">
    <location>
        <begin position="54"/>
        <end position="76"/>
    </location>
</feature>
<evidence type="ECO:0000256" key="1">
    <source>
        <dbReference type="SAM" id="MobiDB-lite"/>
    </source>
</evidence>
<reference evidence="2" key="1">
    <citation type="submission" date="2014-09" db="EMBL/GenBank/DDBJ databases">
        <authorList>
            <person name="Magalhaes I.L.F."/>
            <person name="Oliveira U."/>
            <person name="Santos F.R."/>
            <person name="Vidigal T.H.D.A."/>
            <person name="Brescovit A.D."/>
            <person name="Santos A.J."/>
        </authorList>
    </citation>
    <scope>NUCLEOTIDE SEQUENCE</scope>
    <source>
        <tissue evidence="2">Shoot tissue taken approximately 20 cm above the soil surface</tissue>
    </source>
</reference>
<reference evidence="2" key="2">
    <citation type="journal article" date="2015" name="Data Brief">
        <title>Shoot transcriptome of the giant reed, Arundo donax.</title>
        <authorList>
            <person name="Barrero R.A."/>
            <person name="Guerrero F.D."/>
            <person name="Moolhuijzen P."/>
            <person name="Goolsby J.A."/>
            <person name="Tidwell J."/>
            <person name="Bellgard S.E."/>
            <person name="Bellgard M.I."/>
        </authorList>
    </citation>
    <scope>NUCLEOTIDE SEQUENCE</scope>
    <source>
        <tissue evidence="2">Shoot tissue taken approximately 20 cm above the soil surface</tissue>
    </source>
</reference>
<evidence type="ECO:0000313" key="2">
    <source>
        <dbReference type="EMBL" id="JAD22893.1"/>
    </source>
</evidence>
<organism evidence="2">
    <name type="scientific">Arundo donax</name>
    <name type="common">Giant reed</name>
    <name type="synonym">Donax arundinaceus</name>
    <dbReference type="NCBI Taxonomy" id="35708"/>
    <lineage>
        <taxon>Eukaryota</taxon>
        <taxon>Viridiplantae</taxon>
        <taxon>Streptophyta</taxon>
        <taxon>Embryophyta</taxon>
        <taxon>Tracheophyta</taxon>
        <taxon>Spermatophyta</taxon>
        <taxon>Magnoliopsida</taxon>
        <taxon>Liliopsida</taxon>
        <taxon>Poales</taxon>
        <taxon>Poaceae</taxon>
        <taxon>PACMAD clade</taxon>
        <taxon>Arundinoideae</taxon>
        <taxon>Arundineae</taxon>
        <taxon>Arundo</taxon>
    </lineage>
</organism>